<protein>
    <submittedName>
        <fullName evidence="1">Uncharacterized protein</fullName>
    </submittedName>
</protein>
<evidence type="ECO:0000313" key="1">
    <source>
        <dbReference type="EMBL" id="PXA65537.1"/>
    </source>
</evidence>
<dbReference type="Proteomes" id="UP000246303">
    <property type="component" value="Unassembled WGS sequence"/>
</dbReference>
<gene>
    <name evidence="1" type="ORF">CVS29_09870</name>
</gene>
<accession>A0A2V3DY55</accession>
<evidence type="ECO:0000313" key="2">
    <source>
        <dbReference type="Proteomes" id="UP000246303"/>
    </source>
</evidence>
<dbReference type="EMBL" id="QHLZ01000005">
    <property type="protein sequence ID" value="PXA65537.1"/>
    <property type="molecule type" value="Genomic_DNA"/>
</dbReference>
<comment type="caution">
    <text evidence="1">The sequence shown here is derived from an EMBL/GenBank/DDBJ whole genome shotgun (WGS) entry which is preliminary data.</text>
</comment>
<dbReference type="AlphaFoldDB" id="A0A2V3DY55"/>
<sequence>MQPKTVKQWLAAGIAAFQASTYYPLSLPSIDLRFRGRCGTMAATKHSPVCVDSGEFVEGRLELSLANLWPRTRLQLLIAVFRLFSDLLEKINTLNFKGRLYSHGLKQLISVQPLSQLCQLNFLSDA</sequence>
<proteinExistence type="predicted"/>
<name>A0A2V3DY55_9MICC</name>
<organism evidence="1 2">
    <name type="scientific">Arthrobacter psychrochitiniphilus</name>
    <dbReference type="NCBI Taxonomy" id="291045"/>
    <lineage>
        <taxon>Bacteria</taxon>
        <taxon>Bacillati</taxon>
        <taxon>Actinomycetota</taxon>
        <taxon>Actinomycetes</taxon>
        <taxon>Micrococcales</taxon>
        <taxon>Micrococcaceae</taxon>
        <taxon>Arthrobacter</taxon>
    </lineage>
</organism>
<keyword evidence="2" id="KW-1185">Reference proteome</keyword>
<reference evidence="1 2" key="1">
    <citation type="submission" date="2018-05" db="EMBL/GenBank/DDBJ databases">
        <title>Genetic diversity of glacier-inhabiting Cryobacterium bacteria in China and description of Cryobacterium mengkeensis sp. nov. and Arthrobacter glacialis sp. nov.</title>
        <authorList>
            <person name="Liu Q."/>
            <person name="Xin Y.-H."/>
        </authorList>
    </citation>
    <scope>NUCLEOTIDE SEQUENCE [LARGE SCALE GENOMIC DNA]</scope>
    <source>
        <strain evidence="1 2">GP3</strain>
    </source>
</reference>
<dbReference type="RefSeq" id="WP_110106149.1">
    <property type="nucleotide sequence ID" value="NZ_JACBZZ010000001.1"/>
</dbReference>